<dbReference type="PANTHER" id="PTHR11228:SF7">
    <property type="entry name" value="PQQA PEPTIDE CYCLASE"/>
    <property type="match status" value="1"/>
</dbReference>
<dbReference type="CDD" id="cd01335">
    <property type="entry name" value="Radical_SAM"/>
    <property type="match status" value="1"/>
</dbReference>
<evidence type="ECO:0000256" key="4">
    <source>
        <dbReference type="ARBA" id="ARBA00023004"/>
    </source>
</evidence>
<dbReference type="SMART" id="SM00729">
    <property type="entry name" value="Elp3"/>
    <property type="match status" value="1"/>
</dbReference>
<keyword evidence="4" id="KW-0408">Iron</keyword>
<sequence length="426" mass="48363">MMSTHTVVAPATLQLPEQTVYKADGMPSLPHFQPTILQSPLRRYIANRRLRFRELMILISCMPHPIKLYKALQKIAQLRELYFGQSIPKKLAYVGGRYYWGFHSPGWPSHSFTEYLTHTIQQLEPQQPDERTLHMAFVAITKKCPLACEHCFEWDNLNKREKLSVNDLKKIVSSLQEKKIAQIHFSGGEPMLRMQDMMEVMRTAKPGTDFWVITSGYHFTADNAQLLKKAGLTGVSVSLDHYLAAEHNAFRHYNDAFDNAIQAVGHAHQAGLVVSLSLCVTQNMASEEHLMQYARLANQLGVAFIQLLEPRAVGHYAGRPVSLTEDQVQVLHRFYEKLNFDPAFDGWPIITFHGYHQRRAGCSGAGFRFLYIDTDGDVHACPFCQKKSGSAINESMDTCLNRLSERGCHVFEQAKNLVEGNGIRVK</sequence>
<evidence type="ECO:0000256" key="1">
    <source>
        <dbReference type="ARBA" id="ARBA00001966"/>
    </source>
</evidence>
<keyword evidence="5" id="KW-0411">Iron-sulfur</keyword>
<dbReference type="InterPro" id="IPR006638">
    <property type="entry name" value="Elp3/MiaA/NifB-like_rSAM"/>
</dbReference>
<keyword evidence="2" id="KW-0949">S-adenosyl-L-methionine</keyword>
<dbReference type="GO" id="GO:0051536">
    <property type="term" value="F:iron-sulfur cluster binding"/>
    <property type="evidence" value="ECO:0007669"/>
    <property type="project" value="UniProtKB-KW"/>
</dbReference>
<protein>
    <submittedName>
        <fullName evidence="7">Radical SAM protein</fullName>
    </submittedName>
</protein>
<dbReference type="PANTHER" id="PTHR11228">
    <property type="entry name" value="RADICAL SAM DOMAIN PROTEIN"/>
    <property type="match status" value="1"/>
</dbReference>
<proteinExistence type="predicted"/>
<dbReference type="InterPro" id="IPR050377">
    <property type="entry name" value="Radical_SAM_PqqE_MftC-like"/>
</dbReference>
<dbReference type="RefSeq" id="WP_162444432.1">
    <property type="nucleotide sequence ID" value="NZ_CP048222.1"/>
</dbReference>
<evidence type="ECO:0000259" key="6">
    <source>
        <dbReference type="PROSITE" id="PS51918"/>
    </source>
</evidence>
<dbReference type="InterPro" id="IPR058240">
    <property type="entry name" value="rSAM_sf"/>
</dbReference>
<keyword evidence="8" id="KW-1185">Reference proteome</keyword>
<accession>A0A6C0GKD4</accession>
<gene>
    <name evidence="7" type="ORF">GXP67_18110</name>
</gene>
<dbReference type="SFLD" id="SFLDG01067">
    <property type="entry name" value="SPASM/twitch_domain_containing"/>
    <property type="match status" value="1"/>
</dbReference>
<evidence type="ECO:0000256" key="3">
    <source>
        <dbReference type="ARBA" id="ARBA00022723"/>
    </source>
</evidence>
<dbReference type="SUPFAM" id="SSF102114">
    <property type="entry name" value="Radical SAM enzymes"/>
    <property type="match status" value="1"/>
</dbReference>
<dbReference type="GO" id="GO:0046872">
    <property type="term" value="F:metal ion binding"/>
    <property type="evidence" value="ECO:0007669"/>
    <property type="project" value="UniProtKB-KW"/>
</dbReference>
<dbReference type="InterPro" id="IPR013785">
    <property type="entry name" value="Aldolase_TIM"/>
</dbReference>
<dbReference type="Gene3D" id="3.20.20.70">
    <property type="entry name" value="Aldolase class I"/>
    <property type="match status" value="1"/>
</dbReference>
<dbReference type="SFLD" id="SFLDG01386">
    <property type="entry name" value="main_SPASM_domain-containing"/>
    <property type="match status" value="1"/>
</dbReference>
<dbReference type="AlphaFoldDB" id="A0A6C0GKD4"/>
<reference evidence="7 8" key="1">
    <citation type="submission" date="2020-01" db="EMBL/GenBank/DDBJ databases">
        <authorList>
            <person name="Kim M.K."/>
        </authorList>
    </citation>
    <scope>NUCLEOTIDE SEQUENCE [LARGE SCALE GENOMIC DNA]</scope>
    <source>
        <strain evidence="7 8">172606-1</strain>
    </source>
</reference>
<keyword evidence="3" id="KW-0479">Metal-binding</keyword>
<dbReference type="GO" id="GO:0003824">
    <property type="term" value="F:catalytic activity"/>
    <property type="evidence" value="ECO:0007669"/>
    <property type="project" value="InterPro"/>
</dbReference>
<evidence type="ECO:0000313" key="8">
    <source>
        <dbReference type="Proteomes" id="UP000480178"/>
    </source>
</evidence>
<feature type="domain" description="Radical SAM core" evidence="6">
    <location>
        <begin position="130"/>
        <end position="341"/>
    </location>
</feature>
<dbReference type="PROSITE" id="PS51918">
    <property type="entry name" value="RADICAL_SAM"/>
    <property type="match status" value="1"/>
</dbReference>
<dbReference type="InterPro" id="IPR007197">
    <property type="entry name" value="rSAM"/>
</dbReference>
<dbReference type="KEGG" id="rhoz:GXP67_18110"/>
<name>A0A6C0GKD4_9BACT</name>
<evidence type="ECO:0000313" key="7">
    <source>
        <dbReference type="EMBL" id="QHT68419.1"/>
    </source>
</evidence>
<comment type="cofactor">
    <cofactor evidence="1">
        <name>[4Fe-4S] cluster</name>
        <dbReference type="ChEBI" id="CHEBI:49883"/>
    </cofactor>
</comment>
<dbReference type="SFLD" id="SFLDS00029">
    <property type="entry name" value="Radical_SAM"/>
    <property type="match status" value="1"/>
</dbReference>
<organism evidence="7 8">
    <name type="scientific">Rhodocytophaga rosea</name>
    <dbReference type="NCBI Taxonomy" id="2704465"/>
    <lineage>
        <taxon>Bacteria</taxon>
        <taxon>Pseudomonadati</taxon>
        <taxon>Bacteroidota</taxon>
        <taxon>Cytophagia</taxon>
        <taxon>Cytophagales</taxon>
        <taxon>Rhodocytophagaceae</taxon>
        <taxon>Rhodocytophaga</taxon>
    </lineage>
</organism>
<dbReference type="Proteomes" id="UP000480178">
    <property type="component" value="Chromosome"/>
</dbReference>
<dbReference type="Pfam" id="PF04055">
    <property type="entry name" value="Radical_SAM"/>
    <property type="match status" value="1"/>
</dbReference>
<evidence type="ECO:0000256" key="5">
    <source>
        <dbReference type="ARBA" id="ARBA00023014"/>
    </source>
</evidence>
<evidence type="ECO:0000256" key="2">
    <source>
        <dbReference type="ARBA" id="ARBA00022691"/>
    </source>
</evidence>
<dbReference type="EMBL" id="CP048222">
    <property type="protein sequence ID" value="QHT68419.1"/>
    <property type="molecule type" value="Genomic_DNA"/>
</dbReference>